<dbReference type="AlphaFoldDB" id="A0A5C5YPW2"/>
<evidence type="ECO:0000313" key="1">
    <source>
        <dbReference type="EMBL" id="TWT76828.1"/>
    </source>
</evidence>
<name>A0A5C5YPW2_9BACT</name>
<reference evidence="1 2" key="1">
    <citation type="submission" date="2019-02" db="EMBL/GenBank/DDBJ databases">
        <title>Deep-cultivation of Planctomycetes and their phenomic and genomic characterization uncovers novel biology.</title>
        <authorList>
            <person name="Wiegand S."/>
            <person name="Jogler M."/>
            <person name="Boedeker C."/>
            <person name="Pinto D."/>
            <person name="Vollmers J."/>
            <person name="Rivas-Marin E."/>
            <person name="Kohn T."/>
            <person name="Peeters S.H."/>
            <person name="Heuer A."/>
            <person name="Rast P."/>
            <person name="Oberbeckmann S."/>
            <person name="Bunk B."/>
            <person name="Jeske O."/>
            <person name="Meyerdierks A."/>
            <person name="Storesund J.E."/>
            <person name="Kallscheuer N."/>
            <person name="Luecker S."/>
            <person name="Lage O.M."/>
            <person name="Pohl T."/>
            <person name="Merkel B.J."/>
            <person name="Hornburger P."/>
            <person name="Mueller R.-W."/>
            <person name="Bruemmer F."/>
            <person name="Labrenz M."/>
            <person name="Spormann A.M."/>
            <person name="Op Den Camp H."/>
            <person name="Overmann J."/>
            <person name="Amann R."/>
            <person name="Jetten M.S.M."/>
            <person name="Mascher T."/>
            <person name="Medema M.H."/>
            <person name="Devos D.P."/>
            <person name="Kaster A.-K."/>
            <person name="Ovreas L."/>
            <person name="Rohde M."/>
            <person name="Galperin M.Y."/>
            <person name="Jogler C."/>
        </authorList>
    </citation>
    <scope>NUCLEOTIDE SEQUENCE [LARGE SCALE GENOMIC DNA]</scope>
    <source>
        <strain evidence="1 2">Pla123a</strain>
    </source>
</reference>
<proteinExistence type="predicted"/>
<organism evidence="1 2">
    <name type="scientific">Posidoniimonas polymericola</name>
    <dbReference type="NCBI Taxonomy" id="2528002"/>
    <lineage>
        <taxon>Bacteria</taxon>
        <taxon>Pseudomonadati</taxon>
        <taxon>Planctomycetota</taxon>
        <taxon>Planctomycetia</taxon>
        <taxon>Pirellulales</taxon>
        <taxon>Lacipirellulaceae</taxon>
        <taxon>Posidoniimonas</taxon>
    </lineage>
</organism>
<dbReference type="Proteomes" id="UP000318478">
    <property type="component" value="Unassembled WGS sequence"/>
</dbReference>
<sequence length="77" mass="8118">MSQLNATCRALLKCMPMLGGMGPRRLGSSSMFAVLREPSSTPAMAHVGLIPTNYGPAIGRPWAPALAYAVARPTTVF</sequence>
<evidence type="ECO:0000313" key="2">
    <source>
        <dbReference type="Proteomes" id="UP000318478"/>
    </source>
</evidence>
<keyword evidence="2" id="KW-1185">Reference proteome</keyword>
<gene>
    <name evidence="1" type="ORF">Pla123a_22510</name>
</gene>
<dbReference type="EMBL" id="SJPO01000005">
    <property type="protein sequence ID" value="TWT76828.1"/>
    <property type="molecule type" value="Genomic_DNA"/>
</dbReference>
<comment type="caution">
    <text evidence="1">The sequence shown here is derived from an EMBL/GenBank/DDBJ whole genome shotgun (WGS) entry which is preliminary data.</text>
</comment>
<protein>
    <submittedName>
        <fullName evidence="1">Uncharacterized protein</fullName>
    </submittedName>
</protein>
<accession>A0A5C5YPW2</accession>